<dbReference type="Pfam" id="PF04024">
    <property type="entry name" value="PspC"/>
    <property type="match status" value="1"/>
</dbReference>
<dbReference type="OrthoDB" id="7359894at2"/>
<proteinExistence type="predicted"/>
<dbReference type="InterPro" id="IPR052027">
    <property type="entry name" value="PspC"/>
</dbReference>
<dbReference type="RefSeq" id="WP_140852054.1">
    <property type="nucleotide sequence ID" value="NZ_RCZC01000008.1"/>
</dbReference>
<comment type="caution">
    <text evidence="8">The sequence shown here is derived from an EMBL/GenBank/DDBJ whole genome shotgun (WGS) entry which is preliminary data.</text>
</comment>
<accession>A0A502FHY9</accession>
<feature type="domain" description="Phage shock protein PspC N-terminal" evidence="7">
    <location>
        <begin position="7"/>
        <end position="63"/>
    </location>
</feature>
<evidence type="ECO:0000256" key="3">
    <source>
        <dbReference type="ARBA" id="ARBA00022692"/>
    </source>
</evidence>
<dbReference type="InterPro" id="IPR014320">
    <property type="entry name" value="Phageshock_PspC"/>
</dbReference>
<protein>
    <submittedName>
        <fullName evidence="8">Envelope stress response membrane protein PspC</fullName>
    </submittedName>
</protein>
<dbReference type="GO" id="GO:0005886">
    <property type="term" value="C:plasma membrane"/>
    <property type="evidence" value="ECO:0007669"/>
    <property type="project" value="UniProtKB-SubCell"/>
</dbReference>
<dbReference type="NCBIfam" id="TIGR02978">
    <property type="entry name" value="phageshock_pspC"/>
    <property type="match status" value="1"/>
</dbReference>
<keyword evidence="9" id="KW-1185">Reference proteome</keyword>
<dbReference type="PANTHER" id="PTHR33885">
    <property type="entry name" value="PHAGE SHOCK PROTEIN C"/>
    <property type="match status" value="1"/>
</dbReference>
<evidence type="ECO:0000256" key="6">
    <source>
        <dbReference type="SAM" id="Phobius"/>
    </source>
</evidence>
<dbReference type="Proteomes" id="UP000319931">
    <property type="component" value="Unassembled WGS sequence"/>
</dbReference>
<dbReference type="InterPro" id="IPR007168">
    <property type="entry name" value="Phageshock_PspC_N"/>
</dbReference>
<evidence type="ECO:0000256" key="1">
    <source>
        <dbReference type="ARBA" id="ARBA00004162"/>
    </source>
</evidence>
<comment type="subcellular location">
    <subcellularLocation>
        <location evidence="1">Cell membrane</location>
        <topology evidence="1">Single-pass membrane protein</topology>
    </subcellularLocation>
</comment>
<dbReference type="AlphaFoldDB" id="A0A502FHY9"/>
<name>A0A502FHY9_9SPHN</name>
<keyword evidence="4 6" id="KW-1133">Transmembrane helix</keyword>
<dbReference type="EMBL" id="RCZC01000008">
    <property type="protein sequence ID" value="TPG49107.1"/>
    <property type="molecule type" value="Genomic_DNA"/>
</dbReference>
<evidence type="ECO:0000256" key="4">
    <source>
        <dbReference type="ARBA" id="ARBA00022989"/>
    </source>
</evidence>
<feature type="transmembrane region" description="Helical" evidence="6">
    <location>
        <begin position="40"/>
        <end position="61"/>
    </location>
</feature>
<keyword evidence="3 6" id="KW-0812">Transmembrane</keyword>
<keyword evidence="5 6" id="KW-0472">Membrane</keyword>
<reference evidence="8 9" key="1">
    <citation type="journal article" date="2019" name="Environ. Microbiol.">
        <title>Species interactions and distinct microbial communities in high Arctic permafrost affected cryosols are associated with the CH4 and CO2 gas fluxes.</title>
        <authorList>
            <person name="Altshuler I."/>
            <person name="Hamel J."/>
            <person name="Turney S."/>
            <person name="Magnuson E."/>
            <person name="Levesque R."/>
            <person name="Greer C."/>
            <person name="Whyte L.G."/>
        </authorList>
    </citation>
    <scope>NUCLEOTIDE SEQUENCE [LARGE SCALE GENOMIC DNA]</scope>
    <source>
        <strain evidence="8 9">E6.1</strain>
    </source>
</reference>
<sequence length="125" mass="14049">MSASRTKFYLDKQNSKWLGVCSGIADYTGMDVTLVRVGTAMLTLVTSGWVLLGYLVIAFVADKKPLGLYDSAEDAKFWQGVRANPTRSTAEVRSKFRDIDRRLADIETMYTSRNTRLADEIDSLR</sequence>
<evidence type="ECO:0000313" key="8">
    <source>
        <dbReference type="EMBL" id="TPG49107.1"/>
    </source>
</evidence>
<evidence type="ECO:0000256" key="2">
    <source>
        <dbReference type="ARBA" id="ARBA00022475"/>
    </source>
</evidence>
<organism evidence="8 9">
    <name type="scientific">Sphingomonas glacialis</name>
    <dbReference type="NCBI Taxonomy" id="658225"/>
    <lineage>
        <taxon>Bacteria</taxon>
        <taxon>Pseudomonadati</taxon>
        <taxon>Pseudomonadota</taxon>
        <taxon>Alphaproteobacteria</taxon>
        <taxon>Sphingomonadales</taxon>
        <taxon>Sphingomonadaceae</taxon>
        <taxon>Sphingomonas</taxon>
    </lineage>
</organism>
<gene>
    <name evidence="8" type="primary">pspC</name>
    <name evidence="8" type="ORF">EAH76_20060</name>
</gene>
<evidence type="ECO:0000313" key="9">
    <source>
        <dbReference type="Proteomes" id="UP000319931"/>
    </source>
</evidence>
<dbReference type="PANTHER" id="PTHR33885:SF3">
    <property type="entry name" value="PHAGE SHOCK PROTEIN C"/>
    <property type="match status" value="1"/>
</dbReference>
<evidence type="ECO:0000256" key="5">
    <source>
        <dbReference type="ARBA" id="ARBA00023136"/>
    </source>
</evidence>
<keyword evidence="2" id="KW-1003">Cell membrane</keyword>
<evidence type="ECO:0000259" key="7">
    <source>
        <dbReference type="Pfam" id="PF04024"/>
    </source>
</evidence>